<evidence type="ECO:0000313" key="4">
    <source>
        <dbReference type="Proteomes" id="UP001610861"/>
    </source>
</evidence>
<feature type="domain" description="Resolvase/invertase-type recombinase catalytic" evidence="2">
    <location>
        <begin position="91"/>
        <end position="142"/>
    </location>
</feature>
<sequence>MPEVFETSAADPRPDAVHASHDATECPECFTELQRDRDWWQARPAGSRLVGLVVARDDMPSIVEQRDELTRFGVPIEGFRHPAPETLESWEERLVRLFGRLSRGDVVVVTNVHALGRNTDEETRTLAELGRRGVVVKVLRHGERHLRDATA</sequence>
<reference evidence="3 4" key="1">
    <citation type="submission" date="2024-09" db="EMBL/GenBank/DDBJ databases">
        <authorList>
            <person name="Pan X."/>
        </authorList>
    </citation>
    <scope>NUCLEOTIDE SEQUENCE [LARGE SCALE GENOMIC DNA]</scope>
    <source>
        <strain evidence="3 4">B2969</strain>
    </source>
</reference>
<evidence type="ECO:0000313" key="3">
    <source>
        <dbReference type="EMBL" id="MFH8251603.1"/>
    </source>
</evidence>
<dbReference type="Gene3D" id="3.40.50.1390">
    <property type="entry name" value="Resolvase, N-terminal catalytic domain"/>
    <property type="match status" value="1"/>
</dbReference>
<name>A0ABW7Q9R2_9MICO</name>
<keyword evidence="4" id="KW-1185">Reference proteome</keyword>
<feature type="region of interest" description="Disordered" evidence="1">
    <location>
        <begin position="1"/>
        <end position="20"/>
    </location>
</feature>
<proteinExistence type="predicted"/>
<dbReference type="SUPFAM" id="SSF53041">
    <property type="entry name" value="Resolvase-like"/>
    <property type="match status" value="1"/>
</dbReference>
<protein>
    <submittedName>
        <fullName evidence="3">Recombinase family protein</fullName>
    </submittedName>
</protein>
<organism evidence="3 4">
    <name type="scientific">Microbacterium alkaliflavum</name>
    <dbReference type="NCBI Taxonomy" id="3248839"/>
    <lineage>
        <taxon>Bacteria</taxon>
        <taxon>Bacillati</taxon>
        <taxon>Actinomycetota</taxon>
        <taxon>Actinomycetes</taxon>
        <taxon>Micrococcales</taxon>
        <taxon>Microbacteriaceae</taxon>
        <taxon>Microbacterium</taxon>
    </lineage>
</organism>
<accession>A0ABW7Q9R2</accession>
<dbReference type="RefSeq" id="WP_397557057.1">
    <property type="nucleotide sequence ID" value="NZ_JBIQWL010000005.1"/>
</dbReference>
<evidence type="ECO:0000256" key="1">
    <source>
        <dbReference type="SAM" id="MobiDB-lite"/>
    </source>
</evidence>
<evidence type="ECO:0000259" key="2">
    <source>
        <dbReference type="Pfam" id="PF00239"/>
    </source>
</evidence>
<dbReference type="Pfam" id="PF00239">
    <property type="entry name" value="Resolvase"/>
    <property type="match status" value="1"/>
</dbReference>
<comment type="caution">
    <text evidence="3">The sequence shown here is derived from an EMBL/GenBank/DDBJ whole genome shotgun (WGS) entry which is preliminary data.</text>
</comment>
<dbReference type="EMBL" id="JBIQWL010000005">
    <property type="protein sequence ID" value="MFH8251603.1"/>
    <property type="molecule type" value="Genomic_DNA"/>
</dbReference>
<dbReference type="InterPro" id="IPR006119">
    <property type="entry name" value="Resolv_N"/>
</dbReference>
<dbReference type="Proteomes" id="UP001610861">
    <property type="component" value="Unassembled WGS sequence"/>
</dbReference>
<gene>
    <name evidence="3" type="ORF">ACH3VR_14640</name>
</gene>
<dbReference type="InterPro" id="IPR036162">
    <property type="entry name" value="Resolvase-like_N_sf"/>
</dbReference>